<gene>
    <name evidence="7" type="ORF">CVT26_007227</name>
</gene>
<keyword evidence="8" id="KW-1185">Reference proteome</keyword>
<feature type="region of interest" description="Disordered" evidence="5">
    <location>
        <begin position="156"/>
        <end position="183"/>
    </location>
</feature>
<evidence type="ECO:0000256" key="3">
    <source>
        <dbReference type="ARBA" id="ARBA00022777"/>
    </source>
</evidence>
<evidence type="ECO:0000256" key="1">
    <source>
        <dbReference type="ARBA" id="ARBA00022527"/>
    </source>
</evidence>
<dbReference type="InterPro" id="IPR011009">
    <property type="entry name" value="Kinase-like_dom_sf"/>
</dbReference>
<feature type="region of interest" description="Disordered" evidence="5">
    <location>
        <begin position="330"/>
        <end position="361"/>
    </location>
</feature>
<dbReference type="SUPFAM" id="SSF56112">
    <property type="entry name" value="Protein kinase-like (PK-like)"/>
    <property type="match status" value="1"/>
</dbReference>
<dbReference type="GO" id="GO:0004674">
    <property type="term" value="F:protein serine/threonine kinase activity"/>
    <property type="evidence" value="ECO:0007669"/>
    <property type="project" value="UniProtKB-KW"/>
</dbReference>
<dbReference type="InParanoid" id="A0A409VMG4"/>
<evidence type="ECO:0000256" key="2">
    <source>
        <dbReference type="ARBA" id="ARBA00022679"/>
    </source>
</evidence>
<dbReference type="Pfam" id="PF02816">
    <property type="entry name" value="Alpha_kinase"/>
    <property type="match status" value="1"/>
</dbReference>
<accession>A0A409VMG4</accession>
<organism evidence="7 8">
    <name type="scientific">Gymnopilus dilepis</name>
    <dbReference type="NCBI Taxonomy" id="231916"/>
    <lineage>
        <taxon>Eukaryota</taxon>
        <taxon>Fungi</taxon>
        <taxon>Dikarya</taxon>
        <taxon>Basidiomycota</taxon>
        <taxon>Agaricomycotina</taxon>
        <taxon>Agaricomycetes</taxon>
        <taxon>Agaricomycetidae</taxon>
        <taxon>Agaricales</taxon>
        <taxon>Agaricineae</taxon>
        <taxon>Hymenogastraceae</taxon>
        <taxon>Gymnopilus</taxon>
    </lineage>
</organism>
<keyword evidence="3" id="KW-0418">Kinase</keyword>
<keyword evidence="1" id="KW-0723">Serine/threonine-protein kinase</keyword>
<sequence>MSPGLHPRPLTQASRCPRRECGGSVSQLSECAGNGKIPENYGRWYQMCYSCNRFIWYHDPTPLDLIPDHIKARLDQPSSPVAATAASGQTILCSEDGCFNISTGQSRKANTNCKASPRRCSQCCKARGGCGLSSHSAVPSQKPTSIMPIQSLVEDGHQEKSTVASSSMLPAPSMPTQSSQSAAEPSRVFFRRAMSASYANVYKAAHQLNEERNKAIQERQLAEADYARRLKVILWNKKDKRPEIFNVVTQSLGYFIVSKHPLLVQALHDSQSVAVWHTDEMQWIVQELKAPLRVTEHATVLIRLPDLDLEDCLDVDREIQLVSDVSGSLSVTKDSRGSVSSGKSRALSSPSPMDVDEAATGEKSNSSIITLKGASTRATATPLAKKIQPFPLKYVIDMHHGLQQMVKLVGQSADVHRKKFLEYFPGSKYVKQTFNRARNVYIRGTEANLVLEYVSFGRTPEGKWSAFVKAVNDCNPPKGRLEVTVKREASESLDVIEVDDDDEVPSSPVASGSSKITVIDNNPIEIDDSPELANKPLPRTSRAELDATSMVIGAYIYKGWTAVIQPWVSHRKNTLYVSKMHVCTPGSHAETLAALSHFSYNHSNFKQIIVDFEGRLDDLGTLTIFSARTHAVNEGIVGREEFYIGNLGGIGIDYFKDRHVCSPICQALGLLPF</sequence>
<feature type="coiled-coil region" evidence="4">
    <location>
        <begin position="198"/>
        <end position="225"/>
    </location>
</feature>
<dbReference type="PROSITE" id="PS51158">
    <property type="entry name" value="ALPHA_KINASE"/>
    <property type="match status" value="1"/>
</dbReference>
<proteinExistence type="predicted"/>
<feature type="domain" description="Alpha-type protein kinase" evidence="6">
    <location>
        <begin position="590"/>
        <end position="673"/>
    </location>
</feature>
<evidence type="ECO:0000259" key="6">
    <source>
        <dbReference type="PROSITE" id="PS51158"/>
    </source>
</evidence>
<keyword evidence="2" id="KW-0808">Transferase</keyword>
<protein>
    <recommendedName>
        <fullName evidence="6">Alpha-type protein kinase domain-containing protein</fullName>
    </recommendedName>
</protein>
<evidence type="ECO:0000313" key="7">
    <source>
        <dbReference type="EMBL" id="PPQ67433.1"/>
    </source>
</evidence>
<feature type="compositionally biased region" description="Low complexity" evidence="5">
    <location>
        <begin position="164"/>
        <end position="175"/>
    </location>
</feature>
<evidence type="ECO:0000313" key="8">
    <source>
        <dbReference type="Proteomes" id="UP000284706"/>
    </source>
</evidence>
<dbReference type="Gene3D" id="3.20.200.10">
    <property type="entry name" value="MHCK/EF2 kinase"/>
    <property type="match status" value="1"/>
</dbReference>
<dbReference type="OrthoDB" id="3053599at2759"/>
<reference evidence="7 8" key="1">
    <citation type="journal article" date="2018" name="Evol. Lett.">
        <title>Horizontal gene cluster transfer increased hallucinogenic mushroom diversity.</title>
        <authorList>
            <person name="Reynolds H.T."/>
            <person name="Vijayakumar V."/>
            <person name="Gluck-Thaler E."/>
            <person name="Korotkin H.B."/>
            <person name="Matheny P.B."/>
            <person name="Slot J.C."/>
        </authorList>
    </citation>
    <scope>NUCLEOTIDE SEQUENCE [LARGE SCALE GENOMIC DNA]</scope>
    <source>
        <strain evidence="7 8">SRW20</strain>
    </source>
</reference>
<dbReference type="Proteomes" id="UP000284706">
    <property type="component" value="Unassembled WGS sequence"/>
</dbReference>
<dbReference type="EMBL" id="NHYE01005612">
    <property type="protein sequence ID" value="PPQ67433.1"/>
    <property type="molecule type" value="Genomic_DNA"/>
</dbReference>
<dbReference type="InterPro" id="IPR004166">
    <property type="entry name" value="a-kinase_dom"/>
</dbReference>
<name>A0A409VMG4_9AGAR</name>
<evidence type="ECO:0000256" key="5">
    <source>
        <dbReference type="SAM" id="MobiDB-lite"/>
    </source>
</evidence>
<feature type="compositionally biased region" description="Polar residues" evidence="5">
    <location>
        <begin position="330"/>
        <end position="351"/>
    </location>
</feature>
<dbReference type="AlphaFoldDB" id="A0A409VMG4"/>
<comment type="caution">
    <text evidence="7">The sequence shown here is derived from an EMBL/GenBank/DDBJ whole genome shotgun (WGS) entry which is preliminary data.</text>
</comment>
<dbReference type="GO" id="GO:0005524">
    <property type="term" value="F:ATP binding"/>
    <property type="evidence" value="ECO:0007669"/>
    <property type="project" value="InterPro"/>
</dbReference>
<evidence type="ECO:0000256" key="4">
    <source>
        <dbReference type="SAM" id="Coils"/>
    </source>
</evidence>
<keyword evidence="4" id="KW-0175">Coiled coil</keyword>